<dbReference type="PANTHER" id="PTHR30055">
    <property type="entry name" value="HTH-TYPE TRANSCRIPTIONAL REGULATOR RUTR"/>
    <property type="match status" value="1"/>
</dbReference>
<dbReference type="Pfam" id="PF00440">
    <property type="entry name" value="TetR_N"/>
    <property type="match status" value="1"/>
</dbReference>
<evidence type="ECO:0000256" key="2">
    <source>
        <dbReference type="ARBA" id="ARBA00023125"/>
    </source>
</evidence>
<name>A0A179V7C5_9MYCO</name>
<dbReference type="GO" id="GO:0045892">
    <property type="term" value="P:negative regulation of DNA-templated transcription"/>
    <property type="evidence" value="ECO:0007669"/>
    <property type="project" value="InterPro"/>
</dbReference>
<evidence type="ECO:0000256" key="1">
    <source>
        <dbReference type="ARBA" id="ARBA00023015"/>
    </source>
</evidence>
<comment type="caution">
    <text evidence="6">The sequence shown here is derived from an EMBL/GenBank/DDBJ whole genome shotgun (WGS) entry which is preliminary data.</text>
</comment>
<keyword evidence="3" id="KW-0804">Transcription</keyword>
<accession>A0A179V7C5</accession>
<dbReference type="SUPFAM" id="SSF48498">
    <property type="entry name" value="Tetracyclin repressor-like, C-terminal domain"/>
    <property type="match status" value="1"/>
</dbReference>
<dbReference type="RefSeq" id="WP_064632761.1">
    <property type="nucleotide sequence ID" value="NZ_LQYE01000031.1"/>
</dbReference>
<evidence type="ECO:0000256" key="4">
    <source>
        <dbReference type="PROSITE-ProRule" id="PRU00335"/>
    </source>
</evidence>
<dbReference type="AlphaFoldDB" id="A0A179V7C5"/>
<dbReference type="Proteomes" id="UP000186919">
    <property type="component" value="Unassembled WGS sequence"/>
</dbReference>
<sequence length="211" mass="22023">MKARFTRDEIAAAALALVDTKGLAGLSMRSLASELGTGPMTLYNYVSDKEALEELVVAAVMMDAPAPQLTDDWRADVEFVAHAMWAAVRRHPAAIPLVLTRRISSAAAVAPAEALIGALSRGGLTGEVLLAAFRAVLSFVLGAQEAGLGSLSDRDAREVAAKIGEVAGEAYPHAAALAKIAQKSSAATEFENGLAMLLDGIALRATVRRSR</sequence>
<protein>
    <recommendedName>
        <fullName evidence="5">HTH tetR-type domain-containing protein</fullName>
    </recommendedName>
</protein>
<gene>
    <name evidence="6" type="ORF">AWB85_14750</name>
</gene>
<feature type="domain" description="HTH tetR-type" evidence="5">
    <location>
        <begin position="4"/>
        <end position="64"/>
    </location>
</feature>
<organism evidence="6 7">
    <name type="scientific">Mycobacteroides immunogenum</name>
    <dbReference type="NCBI Taxonomy" id="83262"/>
    <lineage>
        <taxon>Bacteria</taxon>
        <taxon>Bacillati</taxon>
        <taxon>Actinomycetota</taxon>
        <taxon>Actinomycetes</taxon>
        <taxon>Mycobacteriales</taxon>
        <taxon>Mycobacteriaceae</taxon>
        <taxon>Mycobacteroides</taxon>
    </lineage>
</organism>
<dbReference type="InterPro" id="IPR004111">
    <property type="entry name" value="Repressor_TetR_C"/>
</dbReference>
<evidence type="ECO:0000259" key="5">
    <source>
        <dbReference type="PROSITE" id="PS50977"/>
    </source>
</evidence>
<keyword evidence="1" id="KW-0805">Transcription regulation</keyword>
<dbReference type="SUPFAM" id="SSF46689">
    <property type="entry name" value="Homeodomain-like"/>
    <property type="match status" value="1"/>
</dbReference>
<evidence type="ECO:0000313" key="6">
    <source>
        <dbReference type="EMBL" id="OAT66885.1"/>
    </source>
</evidence>
<dbReference type="GO" id="GO:0003700">
    <property type="term" value="F:DNA-binding transcription factor activity"/>
    <property type="evidence" value="ECO:0007669"/>
    <property type="project" value="TreeGrafter"/>
</dbReference>
<feature type="DNA-binding region" description="H-T-H motif" evidence="4">
    <location>
        <begin position="27"/>
        <end position="46"/>
    </location>
</feature>
<dbReference type="Gene3D" id="1.10.357.10">
    <property type="entry name" value="Tetracycline Repressor, domain 2"/>
    <property type="match status" value="1"/>
</dbReference>
<dbReference type="InterPro" id="IPR001647">
    <property type="entry name" value="HTH_TetR"/>
</dbReference>
<dbReference type="GO" id="GO:0000976">
    <property type="term" value="F:transcription cis-regulatory region binding"/>
    <property type="evidence" value="ECO:0007669"/>
    <property type="project" value="TreeGrafter"/>
</dbReference>
<dbReference type="InterPro" id="IPR036271">
    <property type="entry name" value="Tet_transcr_reg_TetR-rel_C_sf"/>
</dbReference>
<dbReference type="Gene3D" id="1.10.10.60">
    <property type="entry name" value="Homeodomain-like"/>
    <property type="match status" value="1"/>
</dbReference>
<evidence type="ECO:0000313" key="7">
    <source>
        <dbReference type="Proteomes" id="UP000186919"/>
    </source>
</evidence>
<dbReference type="EMBL" id="LQYE01000031">
    <property type="protein sequence ID" value="OAT66885.1"/>
    <property type="molecule type" value="Genomic_DNA"/>
</dbReference>
<dbReference type="InterPro" id="IPR009057">
    <property type="entry name" value="Homeodomain-like_sf"/>
</dbReference>
<dbReference type="Pfam" id="PF02909">
    <property type="entry name" value="TetR_C_1"/>
    <property type="match status" value="1"/>
</dbReference>
<dbReference type="PANTHER" id="PTHR30055:SF151">
    <property type="entry name" value="TRANSCRIPTIONAL REGULATORY PROTEIN"/>
    <property type="match status" value="1"/>
</dbReference>
<dbReference type="InterPro" id="IPR050109">
    <property type="entry name" value="HTH-type_TetR-like_transc_reg"/>
</dbReference>
<reference evidence="6 7" key="1">
    <citation type="submission" date="2016-01" db="EMBL/GenBank/DDBJ databases">
        <title>Mycobacterium immunogenum strain CD11_6 genome sequencing and assembly.</title>
        <authorList>
            <person name="Kaur G."/>
            <person name="Nair G.R."/>
            <person name="Mayilraj S."/>
        </authorList>
    </citation>
    <scope>NUCLEOTIDE SEQUENCE [LARGE SCALE GENOMIC DNA]</scope>
    <source>
        <strain evidence="6 7">CD11-6</strain>
    </source>
</reference>
<keyword evidence="2 4" id="KW-0238">DNA-binding</keyword>
<proteinExistence type="predicted"/>
<dbReference type="PROSITE" id="PS50977">
    <property type="entry name" value="HTH_TETR_2"/>
    <property type="match status" value="1"/>
</dbReference>
<evidence type="ECO:0000256" key="3">
    <source>
        <dbReference type="ARBA" id="ARBA00023163"/>
    </source>
</evidence>